<keyword evidence="3" id="KW-1185">Reference proteome</keyword>
<evidence type="ECO:0000313" key="2">
    <source>
        <dbReference type="EMBL" id="CBJ30482.1"/>
    </source>
</evidence>
<name>D7FPM5_ECTSI</name>
<keyword evidence="1" id="KW-0732">Signal</keyword>
<proteinExistence type="predicted"/>
<sequence>MRQMPRCRHSLAAGLTALCLGRQAAVARASSCAYRFASFPNVSDLPVWNLPASLPWGPEASTFGGANPIVYLADDGTEEAVDCTGDSWRYQAANGEWKTELSFPATWESSDAAPMVSFEGFFNATGDGEITVSGIPTSIAPAVSDSLYGRNIELALTCNQEDQIVMEEDSCVLFQVDFTNYSPTFDVNMALFRFEDPAVPGIEMPLAQPLSPGDIQLNEGNPVVELDGSEVSWGCNGDMAEYLGEDGEWYFWFTGSDGQPYNLTHVFYTTDFDQLHIATIQSAWSPNLEAALHNRYVRLLIHCSNQVNHEDGYLIFKIGGQEFDESCDDHSGLCVHDGPDDDTDSGVRCETGIGLAYVLTFVVLSLLLAF</sequence>
<dbReference type="InParanoid" id="D7FPM5"/>
<gene>
    <name evidence="2" type="ORF">Esi_0194_0022</name>
</gene>
<accession>D7FPM5</accession>
<dbReference type="EMBL" id="FN648369">
    <property type="protein sequence ID" value="CBJ30482.1"/>
    <property type="molecule type" value="Genomic_DNA"/>
</dbReference>
<protein>
    <submittedName>
        <fullName evidence="2">Uncharacterized protein</fullName>
    </submittedName>
</protein>
<feature type="signal peptide" evidence="1">
    <location>
        <begin position="1"/>
        <end position="29"/>
    </location>
</feature>
<dbReference type="AlphaFoldDB" id="D7FPM5"/>
<evidence type="ECO:0000256" key="1">
    <source>
        <dbReference type="SAM" id="SignalP"/>
    </source>
</evidence>
<dbReference type="OrthoDB" id="10399933at2759"/>
<dbReference type="EMBL" id="FN649744">
    <property type="protein sequence ID" value="CBJ30482.1"/>
    <property type="molecule type" value="Genomic_DNA"/>
</dbReference>
<feature type="chain" id="PRO_5003095320" evidence="1">
    <location>
        <begin position="30"/>
        <end position="370"/>
    </location>
</feature>
<organism evidence="2 3">
    <name type="scientific">Ectocarpus siliculosus</name>
    <name type="common">Brown alga</name>
    <name type="synonym">Conferva siliculosa</name>
    <dbReference type="NCBI Taxonomy" id="2880"/>
    <lineage>
        <taxon>Eukaryota</taxon>
        <taxon>Sar</taxon>
        <taxon>Stramenopiles</taxon>
        <taxon>Ochrophyta</taxon>
        <taxon>PX clade</taxon>
        <taxon>Phaeophyceae</taxon>
        <taxon>Ectocarpales</taxon>
        <taxon>Ectocarpaceae</taxon>
        <taxon>Ectocarpus</taxon>
    </lineage>
</organism>
<evidence type="ECO:0000313" key="3">
    <source>
        <dbReference type="Proteomes" id="UP000002630"/>
    </source>
</evidence>
<dbReference type="Proteomes" id="UP000002630">
    <property type="component" value="Linkage Group LG19"/>
</dbReference>
<reference evidence="2 3" key="1">
    <citation type="journal article" date="2010" name="Nature">
        <title>The Ectocarpus genome and the independent evolution of multicellularity in brown algae.</title>
        <authorList>
            <person name="Cock J.M."/>
            <person name="Sterck L."/>
            <person name="Rouze P."/>
            <person name="Scornet D."/>
            <person name="Allen A.E."/>
            <person name="Amoutzias G."/>
            <person name="Anthouard V."/>
            <person name="Artiguenave F."/>
            <person name="Aury J.M."/>
            <person name="Badger J.H."/>
            <person name="Beszteri B."/>
            <person name="Billiau K."/>
            <person name="Bonnet E."/>
            <person name="Bothwell J.H."/>
            <person name="Bowler C."/>
            <person name="Boyen C."/>
            <person name="Brownlee C."/>
            <person name="Carrano C.J."/>
            <person name="Charrier B."/>
            <person name="Cho G.Y."/>
            <person name="Coelho S.M."/>
            <person name="Collen J."/>
            <person name="Corre E."/>
            <person name="Da Silva C."/>
            <person name="Delage L."/>
            <person name="Delaroque N."/>
            <person name="Dittami S.M."/>
            <person name="Doulbeau S."/>
            <person name="Elias M."/>
            <person name="Farnham G."/>
            <person name="Gachon C.M."/>
            <person name="Gschloessl B."/>
            <person name="Heesch S."/>
            <person name="Jabbari K."/>
            <person name="Jubin C."/>
            <person name="Kawai H."/>
            <person name="Kimura K."/>
            <person name="Kloareg B."/>
            <person name="Kupper F.C."/>
            <person name="Lang D."/>
            <person name="Le Bail A."/>
            <person name="Leblanc C."/>
            <person name="Lerouge P."/>
            <person name="Lohr M."/>
            <person name="Lopez P.J."/>
            <person name="Martens C."/>
            <person name="Maumus F."/>
            <person name="Michel G."/>
            <person name="Miranda-Saavedra D."/>
            <person name="Morales J."/>
            <person name="Moreau H."/>
            <person name="Motomura T."/>
            <person name="Nagasato C."/>
            <person name="Napoli C.A."/>
            <person name="Nelson D.R."/>
            <person name="Nyvall-Collen P."/>
            <person name="Peters A.F."/>
            <person name="Pommier C."/>
            <person name="Potin P."/>
            <person name="Poulain J."/>
            <person name="Quesneville H."/>
            <person name="Read B."/>
            <person name="Rensing S.A."/>
            <person name="Ritter A."/>
            <person name="Rousvoal S."/>
            <person name="Samanta M."/>
            <person name="Samson G."/>
            <person name="Schroeder D.C."/>
            <person name="Segurens B."/>
            <person name="Strittmatter M."/>
            <person name="Tonon T."/>
            <person name="Tregear J.W."/>
            <person name="Valentin K."/>
            <person name="von Dassow P."/>
            <person name="Yamagishi T."/>
            <person name="Van de Peer Y."/>
            <person name="Wincker P."/>
        </authorList>
    </citation>
    <scope>NUCLEOTIDE SEQUENCE [LARGE SCALE GENOMIC DNA]</scope>
    <source>
        <strain evidence="3">Ec32 / CCAP1310/4</strain>
    </source>
</reference>